<sequence length="69" mass="8268">MNDSTEKMNMLQLSTGRYVEEVMMHFSGKRNLEQSLLMDANDEEYLEYFSEAELEEIRNISPYYSKIFK</sequence>
<protein>
    <submittedName>
        <fullName evidence="1">Uncharacterized protein</fullName>
    </submittedName>
</protein>
<proteinExistence type="predicted"/>
<gene>
    <name evidence="1" type="ORF">HPULCUR_011972</name>
</gene>
<evidence type="ECO:0000313" key="2">
    <source>
        <dbReference type="Proteomes" id="UP001476247"/>
    </source>
</evidence>
<accession>A0ABP9YHZ3</accession>
<dbReference type="Proteomes" id="UP001476247">
    <property type="component" value="Unassembled WGS sequence"/>
</dbReference>
<reference evidence="1 2" key="1">
    <citation type="submission" date="2024-04" db="EMBL/GenBank/DDBJ databases">
        <title>genome sequences of Mucor flavus KT1a and Helicostylum pulchrum KT1b strains isolation_sourced from the surface of a dry-aged beef.</title>
        <authorList>
            <person name="Toyotome T."/>
            <person name="Hosono M."/>
            <person name="Torimaru M."/>
            <person name="Fukuda K."/>
            <person name="Mikami N."/>
        </authorList>
    </citation>
    <scope>NUCLEOTIDE SEQUENCE [LARGE SCALE GENOMIC DNA]</scope>
    <source>
        <strain evidence="1 2">KT1b</strain>
    </source>
</reference>
<name>A0ABP9YHZ3_9FUNG</name>
<evidence type="ECO:0000313" key="1">
    <source>
        <dbReference type="EMBL" id="GAA5806438.1"/>
    </source>
</evidence>
<keyword evidence="2" id="KW-1185">Reference proteome</keyword>
<comment type="caution">
    <text evidence="1">The sequence shown here is derived from an EMBL/GenBank/DDBJ whole genome shotgun (WGS) entry which is preliminary data.</text>
</comment>
<organism evidence="1 2">
    <name type="scientific">Helicostylum pulchrum</name>
    <dbReference type="NCBI Taxonomy" id="562976"/>
    <lineage>
        <taxon>Eukaryota</taxon>
        <taxon>Fungi</taxon>
        <taxon>Fungi incertae sedis</taxon>
        <taxon>Mucoromycota</taxon>
        <taxon>Mucoromycotina</taxon>
        <taxon>Mucoromycetes</taxon>
        <taxon>Mucorales</taxon>
        <taxon>Mucorineae</taxon>
        <taxon>Mucoraceae</taxon>
        <taxon>Helicostylum</taxon>
    </lineage>
</organism>
<dbReference type="EMBL" id="BAABUJ010000065">
    <property type="protein sequence ID" value="GAA5806438.1"/>
    <property type="molecule type" value="Genomic_DNA"/>
</dbReference>